<reference evidence="5" key="1">
    <citation type="submission" date="2020-01" db="EMBL/GenBank/DDBJ databases">
        <authorList>
            <consortium name="DOE Joint Genome Institute"/>
            <person name="Haridas S."/>
            <person name="Albert R."/>
            <person name="Binder M."/>
            <person name="Bloem J."/>
            <person name="Labutti K."/>
            <person name="Salamov A."/>
            <person name="Andreopoulos B."/>
            <person name="Baker S.E."/>
            <person name="Barry K."/>
            <person name="Bills G."/>
            <person name="Bluhm B.H."/>
            <person name="Cannon C."/>
            <person name="Castanera R."/>
            <person name="Culley D.E."/>
            <person name="Daum C."/>
            <person name="Ezra D."/>
            <person name="Gonzalez J.B."/>
            <person name="Henrissat B."/>
            <person name="Kuo A."/>
            <person name="Liang C."/>
            <person name="Lipzen A."/>
            <person name="Lutzoni F."/>
            <person name="Magnuson J."/>
            <person name="Mondo S."/>
            <person name="Nolan M."/>
            <person name="Ohm R."/>
            <person name="Pangilinan J."/>
            <person name="Park H.-J."/>
            <person name="Ramirez L."/>
            <person name="Alfaro M."/>
            <person name="Sun H."/>
            <person name="Tritt A."/>
            <person name="Yoshinaga Y."/>
            <person name="Zwiers L.-H."/>
            <person name="Turgeon B.G."/>
            <person name="Goodwin S.B."/>
            <person name="Spatafora J.W."/>
            <person name="Crous P.W."/>
            <person name="Grigoriev I.V."/>
        </authorList>
    </citation>
    <scope>NUCLEOTIDE SEQUENCE</scope>
    <source>
        <strain evidence="5">IPT5</strain>
    </source>
</reference>
<dbReference type="GO" id="GO:0016491">
    <property type="term" value="F:oxidoreductase activity"/>
    <property type="evidence" value="ECO:0007669"/>
    <property type="project" value="UniProtKB-KW"/>
</dbReference>
<name>A0A6A7BKX0_9PLEO</name>
<evidence type="ECO:0000313" key="5">
    <source>
        <dbReference type="EMBL" id="KAF2855812.1"/>
    </source>
</evidence>
<proteinExistence type="predicted"/>
<dbReference type="SUPFAM" id="SSF51905">
    <property type="entry name" value="FAD/NAD(P)-binding domain"/>
    <property type="match status" value="1"/>
</dbReference>
<evidence type="ECO:0000256" key="3">
    <source>
        <dbReference type="ARBA" id="ARBA00023002"/>
    </source>
</evidence>
<dbReference type="Proteomes" id="UP000799423">
    <property type="component" value="Unassembled WGS sequence"/>
</dbReference>
<keyword evidence="2" id="KW-0274">FAD</keyword>
<evidence type="ECO:0000256" key="1">
    <source>
        <dbReference type="ARBA" id="ARBA00022630"/>
    </source>
</evidence>
<evidence type="ECO:0000259" key="4">
    <source>
        <dbReference type="Pfam" id="PF01494"/>
    </source>
</evidence>
<feature type="domain" description="FAD-binding" evidence="4">
    <location>
        <begin position="8"/>
        <end position="362"/>
    </location>
</feature>
<evidence type="ECO:0000313" key="6">
    <source>
        <dbReference type="Proteomes" id="UP000799423"/>
    </source>
</evidence>
<dbReference type="GO" id="GO:0071949">
    <property type="term" value="F:FAD binding"/>
    <property type="evidence" value="ECO:0007669"/>
    <property type="project" value="InterPro"/>
</dbReference>
<dbReference type="EMBL" id="MU006290">
    <property type="protein sequence ID" value="KAF2855812.1"/>
    <property type="molecule type" value="Genomic_DNA"/>
</dbReference>
<dbReference type="AlphaFoldDB" id="A0A6A7BKX0"/>
<keyword evidence="6" id="KW-1185">Reference proteome</keyword>
<dbReference type="InterPro" id="IPR036188">
    <property type="entry name" value="FAD/NAD-bd_sf"/>
</dbReference>
<gene>
    <name evidence="5" type="ORF">T440DRAFT_495518</name>
</gene>
<dbReference type="Gene3D" id="3.50.50.60">
    <property type="entry name" value="FAD/NAD(P)-binding domain"/>
    <property type="match status" value="1"/>
</dbReference>
<dbReference type="GO" id="GO:0044550">
    <property type="term" value="P:secondary metabolite biosynthetic process"/>
    <property type="evidence" value="ECO:0007669"/>
    <property type="project" value="TreeGrafter"/>
</dbReference>
<sequence>MAETRKIQIAVSGGGLAGAAIARALYQQAHIQVDVYESAPEFSEKGMAIGMAINAQRALGKLVPDVEEMFKRAGAVTINSSRIMLAAGPHAGTKVIDVAEEKPGKILHRAALLHELLEPIPKDRLHANKKLAEIEKQEDMLLLKFEDGSEVQADALVGADGIFGSVRAHVLGADHEAVKPVAAGWAGAMNMVPYPKAEAKLGAAILNENRQFGWVSDGGIFIHDSIMGGKMVQCIGTSVNRDTSGARRIPIDREYLNKAFASCLDGPVAKGMIDLLLDQESPAVFAQYEHTNAPTYVKGHVCIAGDAAHAMTPWQGSGAATALEDAVILGALFEQIRSPDEVEQVLKTYDAVCRPRSQRIAESSRQTGRILSGIADGIGLDPVKMHDALKHRWSFIHDFDLDGHLESARASLKGQS</sequence>
<dbReference type="Pfam" id="PF01494">
    <property type="entry name" value="FAD_binding_3"/>
    <property type="match status" value="1"/>
</dbReference>
<keyword evidence="1" id="KW-0285">Flavoprotein</keyword>
<accession>A0A6A7BKX0</accession>
<keyword evidence="3" id="KW-0560">Oxidoreductase</keyword>
<dbReference type="PRINTS" id="PR00420">
    <property type="entry name" value="RNGMNOXGNASE"/>
</dbReference>
<dbReference type="InterPro" id="IPR002938">
    <property type="entry name" value="FAD-bd"/>
</dbReference>
<protein>
    <submittedName>
        <fullName evidence="5">FAD/NAD(P)-binding domain-containing protein</fullName>
    </submittedName>
</protein>
<evidence type="ECO:0000256" key="2">
    <source>
        <dbReference type="ARBA" id="ARBA00022827"/>
    </source>
</evidence>
<dbReference type="PANTHER" id="PTHR46720:SF3">
    <property type="entry name" value="FAD-BINDING DOMAIN-CONTAINING PROTEIN-RELATED"/>
    <property type="match status" value="1"/>
</dbReference>
<dbReference type="InterPro" id="IPR051104">
    <property type="entry name" value="FAD_monoxygenase"/>
</dbReference>
<dbReference type="OrthoDB" id="16820at2759"/>
<organism evidence="5 6">
    <name type="scientific">Plenodomus tracheiphilus IPT5</name>
    <dbReference type="NCBI Taxonomy" id="1408161"/>
    <lineage>
        <taxon>Eukaryota</taxon>
        <taxon>Fungi</taxon>
        <taxon>Dikarya</taxon>
        <taxon>Ascomycota</taxon>
        <taxon>Pezizomycotina</taxon>
        <taxon>Dothideomycetes</taxon>
        <taxon>Pleosporomycetidae</taxon>
        <taxon>Pleosporales</taxon>
        <taxon>Pleosporineae</taxon>
        <taxon>Leptosphaeriaceae</taxon>
        <taxon>Plenodomus</taxon>
    </lineage>
</organism>
<dbReference type="PANTHER" id="PTHR46720">
    <property type="entry name" value="HYDROXYLASE, PUTATIVE (AFU_ORTHOLOGUE AFUA_3G01460)-RELATED"/>
    <property type="match status" value="1"/>
</dbReference>